<dbReference type="AlphaFoldDB" id="A0A401G5P0"/>
<dbReference type="Proteomes" id="UP000287166">
    <property type="component" value="Unassembled WGS sequence"/>
</dbReference>
<evidence type="ECO:0000313" key="3">
    <source>
        <dbReference type="Proteomes" id="UP000287166"/>
    </source>
</evidence>
<feature type="region of interest" description="Disordered" evidence="1">
    <location>
        <begin position="669"/>
        <end position="710"/>
    </location>
</feature>
<evidence type="ECO:0000256" key="1">
    <source>
        <dbReference type="SAM" id="MobiDB-lite"/>
    </source>
</evidence>
<dbReference type="InterPro" id="IPR038765">
    <property type="entry name" value="Papain-like_cys_pep_sf"/>
</dbReference>
<organism evidence="2 3">
    <name type="scientific">Sparassis crispa</name>
    <dbReference type="NCBI Taxonomy" id="139825"/>
    <lineage>
        <taxon>Eukaryota</taxon>
        <taxon>Fungi</taxon>
        <taxon>Dikarya</taxon>
        <taxon>Basidiomycota</taxon>
        <taxon>Agaricomycotina</taxon>
        <taxon>Agaricomycetes</taxon>
        <taxon>Polyporales</taxon>
        <taxon>Sparassidaceae</taxon>
        <taxon>Sparassis</taxon>
    </lineage>
</organism>
<dbReference type="GeneID" id="38774395"/>
<feature type="compositionally biased region" description="Basic and acidic residues" evidence="1">
    <location>
        <begin position="700"/>
        <end position="710"/>
    </location>
</feature>
<dbReference type="InParanoid" id="A0A401G5P0"/>
<protein>
    <recommendedName>
        <fullName evidence="4">USP domain-containing protein</fullName>
    </recommendedName>
</protein>
<keyword evidence="3" id="KW-1185">Reference proteome</keyword>
<feature type="region of interest" description="Disordered" evidence="1">
    <location>
        <begin position="133"/>
        <end position="152"/>
    </location>
</feature>
<feature type="compositionally biased region" description="Pro residues" evidence="1">
    <location>
        <begin position="674"/>
        <end position="686"/>
    </location>
</feature>
<dbReference type="EMBL" id="BFAD01000001">
    <property type="protein sequence ID" value="GBE77478.1"/>
    <property type="molecule type" value="Genomic_DNA"/>
</dbReference>
<feature type="region of interest" description="Disordered" evidence="1">
    <location>
        <begin position="81"/>
        <end position="112"/>
    </location>
</feature>
<proteinExistence type="predicted"/>
<accession>A0A401G5P0</accession>
<dbReference type="STRING" id="139825.A0A401G5P0"/>
<dbReference type="RefSeq" id="XP_027608391.1">
    <property type="nucleotide sequence ID" value="XM_027752590.1"/>
</dbReference>
<name>A0A401G5P0_9APHY</name>
<evidence type="ECO:0008006" key="4">
    <source>
        <dbReference type="Google" id="ProtNLM"/>
    </source>
</evidence>
<reference evidence="2 3" key="1">
    <citation type="journal article" date="2018" name="Sci. Rep.">
        <title>Genome sequence of the cauliflower mushroom Sparassis crispa (Hanabiratake) and its association with beneficial usage.</title>
        <authorList>
            <person name="Kiyama R."/>
            <person name="Furutani Y."/>
            <person name="Kawaguchi K."/>
            <person name="Nakanishi T."/>
        </authorList>
    </citation>
    <scope>NUCLEOTIDE SEQUENCE [LARGE SCALE GENOMIC DNA]</scope>
</reference>
<sequence length="710" mass="78964">MPTEQLSGLHELSKDIHKQKMAAYPKVAMPPSAKELEDVEALITMMDGNVAPEIALSTLRASNGEMDKAAIALLENDRSGMHIPTISLPGDEAPRSGSPGPRTPPPSRPEQAPAVIDLTADDEDKELSLALKASLEDQPPKFGPSERAPDPNWAVVPSNVETGASISQDDQSLSRAIEASLQYDYNSDYFEELPLEERVRKGGRPIALRPSQGTLTHAGLILHGLFYVPQVRHYISKWRPPLSSAAESEADVVGEQETGPPTDDGPDMMLWSLLEIFAHMDLVQTSELNIDAAIAAFAAEHWSTPVERPGDVSFQFYSRLAWTIEATLHPEAATEVYTPWPRLLHFRYGFSDADLSQAPFDRRLDLSVVKVDIRGSEDTNDLVSCLSSELSLTGTDPSAKQQVIFEASDVVAFQLIRDNLAPPAYSSIMKGPSGTKVAEKQTFKYPVSVYLDQFLKDNMVPANQKRARRHDLNAEAESLLSKKDSLLRFKDRDTLVDLRSSLHYYENVAEHNDDPDRKAEIHDTALKLRKILTRIENELQTIDAAVVKLRNEAANAFECSELQQHRYDLRVVLVHDGLFGRSHIYSYVKDKGIWWKTVDYAVTQVSEDIVLNDPIGLHLGAGPFFLIYSRALAEEEENRREQWPEDVKNSVKHNNGVFLTSLPPEVAVQVVDPNSPPSSPYYPPTPSEYTISSEVAEPALSREEPMDTTD</sequence>
<dbReference type="Gene3D" id="3.90.70.10">
    <property type="entry name" value="Cysteine proteinases"/>
    <property type="match status" value="1"/>
</dbReference>
<comment type="caution">
    <text evidence="2">The sequence shown here is derived from an EMBL/GenBank/DDBJ whole genome shotgun (WGS) entry which is preliminary data.</text>
</comment>
<dbReference type="SUPFAM" id="SSF54001">
    <property type="entry name" value="Cysteine proteinases"/>
    <property type="match status" value="1"/>
</dbReference>
<dbReference type="OrthoDB" id="443682at2759"/>
<gene>
    <name evidence="2" type="ORF">SCP_0103530</name>
</gene>
<evidence type="ECO:0000313" key="2">
    <source>
        <dbReference type="EMBL" id="GBE77478.1"/>
    </source>
</evidence>